<dbReference type="GO" id="GO:0030170">
    <property type="term" value="F:pyridoxal phosphate binding"/>
    <property type="evidence" value="ECO:0007669"/>
    <property type="project" value="InterPro"/>
</dbReference>
<dbReference type="InterPro" id="IPR043132">
    <property type="entry name" value="BCAT-like_C"/>
</dbReference>
<evidence type="ECO:0000313" key="17">
    <source>
        <dbReference type="Proteomes" id="UP000066549"/>
    </source>
</evidence>
<evidence type="ECO:0000256" key="3">
    <source>
        <dbReference type="ARBA" id="ARBA00004824"/>
    </source>
</evidence>
<evidence type="ECO:0008006" key="18">
    <source>
        <dbReference type="Google" id="ProtNLM"/>
    </source>
</evidence>
<dbReference type="OrthoDB" id="9805628at2"/>
<dbReference type="GO" id="GO:0004084">
    <property type="term" value="F:branched-chain-amino-acid transaminase activity"/>
    <property type="evidence" value="ECO:0007669"/>
    <property type="project" value="UniProtKB-EC"/>
</dbReference>
<dbReference type="PANTHER" id="PTHR42743:SF11">
    <property type="entry name" value="AMINODEOXYCHORISMATE LYASE"/>
    <property type="match status" value="1"/>
</dbReference>
<keyword evidence="8" id="KW-0663">Pyridoxal phosphate</keyword>
<sequence length="273" mass="31712">MNKTLVNGKFTNLISINDRGFQFGDGVFRTFVYNNGKIPHFSLHYKKLKNDAKIIGIKAPKKDVLLADVLKVCNQSSIKIIKVIITRGESSRGYLYDRTIQPNIVIQSYDFDHKRLIESQKGVLVESVHFPIEKNIISELKHLNRILNVLALEGKKAHITDRVFLDQKNRVIEGAFHCIFFRTKSKFILPSNQESGLVGVSRELLVNYLTKNNIAYDFKSIYYDKVNRYQEMYMMNSVYGVIPVKKYDEFTFDTNLEIVKELNRNLNLEYAKK</sequence>
<comment type="catalytic activity">
    <reaction evidence="12">
        <text>L-valine + 2-oxoglutarate = 3-methyl-2-oxobutanoate + L-glutamate</text>
        <dbReference type="Rhea" id="RHEA:24813"/>
        <dbReference type="ChEBI" id="CHEBI:11851"/>
        <dbReference type="ChEBI" id="CHEBI:16810"/>
        <dbReference type="ChEBI" id="CHEBI:29985"/>
        <dbReference type="ChEBI" id="CHEBI:57762"/>
        <dbReference type="EC" id="2.6.1.42"/>
    </reaction>
</comment>
<dbReference type="GO" id="GO:0008696">
    <property type="term" value="F:4-amino-4-deoxychorismate lyase activity"/>
    <property type="evidence" value="ECO:0007669"/>
    <property type="project" value="UniProtKB-EC"/>
</dbReference>
<evidence type="ECO:0000256" key="10">
    <source>
        <dbReference type="ARBA" id="ARBA00023239"/>
    </source>
</evidence>
<evidence type="ECO:0000256" key="8">
    <source>
        <dbReference type="ARBA" id="ARBA00022898"/>
    </source>
</evidence>
<gene>
    <name evidence="16" type="ORF">VI33_07145</name>
</gene>
<dbReference type="EMBL" id="CP011002">
    <property type="protein sequence ID" value="AKO66410.1"/>
    <property type="molecule type" value="Genomic_DNA"/>
</dbReference>
<evidence type="ECO:0000256" key="6">
    <source>
        <dbReference type="ARBA" id="ARBA00009320"/>
    </source>
</evidence>
<comment type="cofactor">
    <cofactor evidence="1">
        <name>pyridoxal 5'-phosphate</name>
        <dbReference type="ChEBI" id="CHEBI:597326"/>
    </cofactor>
</comment>
<evidence type="ECO:0000256" key="14">
    <source>
        <dbReference type="ARBA" id="ARBA00049229"/>
    </source>
</evidence>
<dbReference type="Pfam" id="PF01063">
    <property type="entry name" value="Aminotran_4"/>
    <property type="match status" value="1"/>
</dbReference>
<dbReference type="GO" id="GO:0046656">
    <property type="term" value="P:folic acid biosynthetic process"/>
    <property type="evidence" value="ECO:0007669"/>
    <property type="project" value="UniProtKB-KW"/>
</dbReference>
<comment type="function">
    <text evidence="2">Acts on leucine, isoleucine and valine.</text>
</comment>
<evidence type="ECO:0000256" key="1">
    <source>
        <dbReference type="ARBA" id="ARBA00001933"/>
    </source>
</evidence>
<comment type="catalytic activity">
    <reaction evidence="15">
        <text>4-amino-4-deoxychorismate = 4-aminobenzoate + pyruvate + H(+)</text>
        <dbReference type="Rhea" id="RHEA:16201"/>
        <dbReference type="ChEBI" id="CHEBI:15361"/>
        <dbReference type="ChEBI" id="CHEBI:15378"/>
        <dbReference type="ChEBI" id="CHEBI:17836"/>
        <dbReference type="ChEBI" id="CHEBI:58406"/>
        <dbReference type="EC" id="4.1.3.38"/>
    </reaction>
</comment>
<name>A0A0H4J308_9PROT</name>
<reference evidence="16 17" key="1">
    <citation type="submission" date="2015-03" db="EMBL/GenBank/DDBJ databases">
        <title>Comparative analysis of the OM43 clade including a novel species from Red Sea uncovers genomic and metabolic diversity among marine methylotrophs.</title>
        <authorList>
            <person name="Jimenez-Infante F."/>
            <person name="Ngugi D.K."/>
            <person name="Vinu M."/>
            <person name="Alam I."/>
            <person name="Kamau A."/>
            <person name="Blom J."/>
            <person name="Bajic V.B."/>
            <person name="Stingl U."/>
        </authorList>
    </citation>
    <scope>NUCLEOTIDE SEQUENCE [LARGE SCALE GENOMIC DNA]</scope>
    <source>
        <strain evidence="16 17">MBRSH7</strain>
    </source>
</reference>
<dbReference type="InterPro" id="IPR050571">
    <property type="entry name" value="Class-IV_PLP-Dep_Aminotrnsfr"/>
</dbReference>
<comment type="catalytic activity">
    <reaction evidence="13">
        <text>L-isoleucine + 2-oxoglutarate = (S)-3-methyl-2-oxopentanoate + L-glutamate</text>
        <dbReference type="Rhea" id="RHEA:24801"/>
        <dbReference type="ChEBI" id="CHEBI:16810"/>
        <dbReference type="ChEBI" id="CHEBI:29985"/>
        <dbReference type="ChEBI" id="CHEBI:35146"/>
        <dbReference type="ChEBI" id="CHEBI:58045"/>
        <dbReference type="EC" id="2.6.1.42"/>
    </reaction>
</comment>
<dbReference type="AlphaFoldDB" id="A0A0H4J308"/>
<dbReference type="PANTHER" id="PTHR42743">
    <property type="entry name" value="AMINO-ACID AMINOTRANSFERASE"/>
    <property type="match status" value="1"/>
</dbReference>
<dbReference type="Proteomes" id="UP000066549">
    <property type="component" value="Chromosome"/>
</dbReference>
<comment type="catalytic activity">
    <reaction evidence="14">
        <text>L-leucine + 2-oxoglutarate = 4-methyl-2-oxopentanoate + L-glutamate</text>
        <dbReference type="Rhea" id="RHEA:18321"/>
        <dbReference type="ChEBI" id="CHEBI:16810"/>
        <dbReference type="ChEBI" id="CHEBI:17865"/>
        <dbReference type="ChEBI" id="CHEBI:29985"/>
        <dbReference type="ChEBI" id="CHEBI:57427"/>
        <dbReference type="EC" id="2.6.1.42"/>
    </reaction>
</comment>
<evidence type="ECO:0000256" key="15">
    <source>
        <dbReference type="ARBA" id="ARBA00049529"/>
    </source>
</evidence>
<evidence type="ECO:0000256" key="11">
    <source>
        <dbReference type="ARBA" id="ARBA00035633"/>
    </source>
</evidence>
<dbReference type="Gene3D" id="3.20.10.10">
    <property type="entry name" value="D-amino Acid Aminotransferase, subunit A, domain 2"/>
    <property type="match status" value="1"/>
</dbReference>
<comment type="pathway">
    <text evidence="3">Amino-acid biosynthesis; L-isoleucine biosynthesis; L-isoleucine from 2-oxobutanoate: step 4/4.</text>
</comment>
<proteinExistence type="inferred from homology"/>
<keyword evidence="10" id="KW-0456">Lyase</keyword>
<evidence type="ECO:0000256" key="4">
    <source>
        <dbReference type="ARBA" id="ARBA00004931"/>
    </source>
</evidence>
<dbReference type="NCBIfam" id="TIGR03461">
    <property type="entry name" value="pabC_Proteo"/>
    <property type="match status" value="1"/>
</dbReference>
<protein>
    <recommendedName>
        <fullName evidence="18">Aminodeoxychorismate lyase</fullName>
    </recommendedName>
</protein>
<comment type="pathway">
    <text evidence="11">Cofactor biosynthesis; tetrahydrofolate biosynthesis; 4-aminobenzoate from chorismate: step 2/2.</text>
</comment>
<evidence type="ECO:0000256" key="2">
    <source>
        <dbReference type="ARBA" id="ARBA00003109"/>
    </source>
</evidence>
<dbReference type="SUPFAM" id="SSF56752">
    <property type="entry name" value="D-aminoacid aminotransferase-like PLP-dependent enzymes"/>
    <property type="match status" value="1"/>
</dbReference>
<keyword evidence="9" id="KW-0289">Folate biosynthesis</keyword>
<evidence type="ECO:0000256" key="7">
    <source>
        <dbReference type="ARBA" id="ARBA00011738"/>
    </source>
</evidence>
<evidence type="ECO:0000256" key="5">
    <source>
        <dbReference type="ARBA" id="ARBA00005072"/>
    </source>
</evidence>
<keyword evidence="17" id="KW-1185">Reference proteome</keyword>
<dbReference type="InterPro" id="IPR036038">
    <property type="entry name" value="Aminotransferase-like"/>
</dbReference>
<organism evidence="16 17">
    <name type="scientific">Methylophilales bacterium MBRS-H7</name>
    <dbReference type="NCBI Taxonomy" id="1623450"/>
    <lineage>
        <taxon>Bacteria</taxon>
        <taxon>Pseudomonadati</taxon>
        <taxon>Pseudomonadota</taxon>
        <taxon>Betaproteobacteria</taxon>
        <taxon>Nitrosomonadales</taxon>
        <taxon>OM43 clade</taxon>
    </lineage>
</organism>
<evidence type="ECO:0000313" key="16">
    <source>
        <dbReference type="EMBL" id="AKO66410.1"/>
    </source>
</evidence>
<dbReference type="InterPro" id="IPR043131">
    <property type="entry name" value="BCAT-like_N"/>
</dbReference>
<evidence type="ECO:0000256" key="12">
    <source>
        <dbReference type="ARBA" id="ARBA00048212"/>
    </source>
</evidence>
<dbReference type="InterPro" id="IPR001544">
    <property type="entry name" value="Aminotrans_IV"/>
</dbReference>
<comment type="pathway">
    <text evidence="5">Amino-acid biosynthesis; L-leucine biosynthesis; L-leucine from 3-methyl-2-oxobutanoate: step 4/4.</text>
</comment>
<dbReference type="Gene3D" id="3.30.470.10">
    <property type="match status" value="1"/>
</dbReference>
<comment type="pathway">
    <text evidence="4">Amino-acid biosynthesis; L-valine biosynthesis; L-valine from pyruvate: step 4/4.</text>
</comment>
<evidence type="ECO:0000256" key="13">
    <source>
        <dbReference type="ARBA" id="ARBA00048798"/>
    </source>
</evidence>
<comment type="subunit">
    <text evidence="7">Homodimer.</text>
</comment>
<evidence type="ECO:0000256" key="9">
    <source>
        <dbReference type="ARBA" id="ARBA00022909"/>
    </source>
</evidence>
<comment type="similarity">
    <text evidence="6">Belongs to the class-IV pyridoxal-phosphate-dependent aminotransferase family.</text>
</comment>
<accession>A0A0H4J308</accession>
<dbReference type="InterPro" id="IPR017824">
    <property type="entry name" value="Aminodeoxychorismate_lyase_IV"/>
</dbReference>